<comment type="caution">
    <text evidence="4">The sequence shown here is derived from an EMBL/GenBank/DDBJ whole genome shotgun (WGS) entry which is preliminary data.</text>
</comment>
<feature type="transmembrane region" description="Helical" evidence="2">
    <location>
        <begin position="345"/>
        <end position="368"/>
    </location>
</feature>
<feature type="compositionally biased region" description="Polar residues" evidence="1">
    <location>
        <begin position="309"/>
        <end position="321"/>
    </location>
</feature>
<gene>
    <name evidence="4" type="ORF">QBC37DRAFT_316255</name>
</gene>
<evidence type="ECO:0000256" key="1">
    <source>
        <dbReference type="SAM" id="MobiDB-lite"/>
    </source>
</evidence>
<dbReference type="AlphaFoldDB" id="A0AAN6Y8W8"/>
<evidence type="ECO:0000313" key="5">
    <source>
        <dbReference type="Proteomes" id="UP001301769"/>
    </source>
</evidence>
<evidence type="ECO:0000313" key="4">
    <source>
        <dbReference type="EMBL" id="KAK4213500.1"/>
    </source>
</evidence>
<accession>A0AAN6Y8W8</accession>
<dbReference type="CDD" id="cd12087">
    <property type="entry name" value="TM_EGFR-like"/>
    <property type="match status" value="1"/>
</dbReference>
<reference evidence="4" key="1">
    <citation type="journal article" date="2023" name="Mol. Phylogenet. Evol.">
        <title>Genome-scale phylogeny and comparative genomics of the fungal order Sordariales.</title>
        <authorList>
            <person name="Hensen N."/>
            <person name="Bonometti L."/>
            <person name="Westerberg I."/>
            <person name="Brannstrom I.O."/>
            <person name="Guillou S."/>
            <person name="Cros-Aarteil S."/>
            <person name="Calhoun S."/>
            <person name="Haridas S."/>
            <person name="Kuo A."/>
            <person name="Mondo S."/>
            <person name="Pangilinan J."/>
            <person name="Riley R."/>
            <person name="LaButti K."/>
            <person name="Andreopoulos B."/>
            <person name="Lipzen A."/>
            <person name="Chen C."/>
            <person name="Yan M."/>
            <person name="Daum C."/>
            <person name="Ng V."/>
            <person name="Clum A."/>
            <person name="Steindorff A."/>
            <person name="Ohm R.A."/>
            <person name="Martin F."/>
            <person name="Silar P."/>
            <person name="Natvig D.O."/>
            <person name="Lalanne C."/>
            <person name="Gautier V."/>
            <person name="Ament-Velasquez S.L."/>
            <person name="Kruys A."/>
            <person name="Hutchinson M.I."/>
            <person name="Powell A.J."/>
            <person name="Barry K."/>
            <person name="Miller A.N."/>
            <person name="Grigoriev I.V."/>
            <person name="Debuchy R."/>
            <person name="Gladieux P."/>
            <person name="Hiltunen Thoren M."/>
            <person name="Johannesson H."/>
        </authorList>
    </citation>
    <scope>NUCLEOTIDE SEQUENCE</scope>
    <source>
        <strain evidence="4">PSN293</strain>
    </source>
</reference>
<feature type="region of interest" description="Disordered" evidence="1">
    <location>
        <begin position="276"/>
        <end position="341"/>
    </location>
</feature>
<feature type="domain" description="Apple" evidence="3">
    <location>
        <begin position="138"/>
        <end position="197"/>
    </location>
</feature>
<keyword evidence="2" id="KW-0472">Membrane</keyword>
<name>A0AAN6Y8W8_9PEZI</name>
<feature type="compositionally biased region" description="Low complexity" evidence="1">
    <location>
        <begin position="323"/>
        <end position="341"/>
    </location>
</feature>
<keyword evidence="2" id="KW-1133">Transmembrane helix</keyword>
<keyword evidence="5" id="KW-1185">Reference proteome</keyword>
<evidence type="ECO:0000259" key="3">
    <source>
        <dbReference type="Pfam" id="PF00024"/>
    </source>
</evidence>
<proteinExistence type="predicted"/>
<protein>
    <recommendedName>
        <fullName evidence="3">Apple domain-containing protein</fullName>
    </recommendedName>
</protein>
<dbReference type="Pfam" id="PF00024">
    <property type="entry name" value="PAN_1"/>
    <property type="match status" value="1"/>
</dbReference>
<feature type="region of interest" description="Disordered" evidence="1">
    <location>
        <begin position="373"/>
        <end position="393"/>
    </location>
</feature>
<sequence length="522" mass="53914">MLLPRDLTMERSELGTRQSQAPCPQGNGTTVGADQEYTLLCNLLVDGDVMDRPDAFDFAACLNLCSSFHPKCEAISFNENRCLLKNKLQLGNSRTARRFDSAVARFPGASSNCPTVGATQLIGGNTTFGIMCGNIVAGFDMAQNFAPTFQDCMGQCAFTAGCGAVSFDASQDQGFKNCYMKTTVTNSSAIFPNQNIDSALIANLAAADPAASPTTAPPAAVPTTAGPGVATIPLTQVTTAGGGGAGGAVFFTPPGETVGVPIPISSAASVNPANTVVAPPDSTLDPDISGELPQSDSALPPGADVPFTQGLTQSGGSSTMATAAPDSALNNNNNSPPSDSGASNAWIAAPVVGSIAALVLIVLSFIMIKRRRRNNGSDSPLNGKTPIISRPSPVSSLFTTCRARASRGSGQSQNHSKMGNFSQVVGAQDQDQIGSVVGFFRPGGSTILSGNGMERLDDIEEMAAGGGEKKRKMNNRASTSSSSLISDDDNVDMPVYNPNAKEREAKAALRNSLNGLGQNRWS</sequence>
<evidence type="ECO:0000256" key="2">
    <source>
        <dbReference type="SAM" id="Phobius"/>
    </source>
</evidence>
<dbReference type="Gene3D" id="3.50.4.10">
    <property type="entry name" value="Hepatocyte Growth Factor"/>
    <property type="match status" value="1"/>
</dbReference>
<dbReference type="InterPro" id="IPR003609">
    <property type="entry name" value="Pan_app"/>
</dbReference>
<dbReference type="Proteomes" id="UP001301769">
    <property type="component" value="Unassembled WGS sequence"/>
</dbReference>
<organism evidence="4 5">
    <name type="scientific">Rhypophila decipiens</name>
    <dbReference type="NCBI Taxonomy" id="261697"/>
    <lineage>
        <taxon>Eukaryota</taxon>
        <taxon>Fungi</taxon>
        <taxon>Dikarya</taxon>
        <taxon>Ascomycota</taxon>
        <taxon>Pezizomycotina</taxon>
        <taxon>Sordariomycetes</taxon>
        <taxon>Sordariomycetidae</taxon>
        <taxon>Sordariales</taxon>
        <taxon>Naviculisporaceae</taxon>
        <taxon>Rhypophila</taxon>
    </lineage>
</organism>
<reference evidence="4" key="2">
    <citation type="submission" date="2023-05" db="EMBL/GenBank/DDBJ databases">
        <authorList>
            <consortium name="Lawrence Berkeley National Laboratory"/>
            <person name="Steindorff A."/>
            <person name="Hensen N."/>
            <person name="Bonometti L."/>
            <person name="Westerberg I."/>
            <person name="Brannstrom I.O."/>
            <person name="Guillou S."/>
            <person name="Cros-Aarteil S."/>
            <person name="Calhoun S."/>
            <person name="Haridas S."/>
            <person name="Kuo A."/>
            <person name="Mondo S."/>
            <person name="Pangilinan J."/>
            <person name="Riley R."/>
            <person name="Labutti K."/>
            <person name="Andreopoulos B."/>
            <person name="Lipzen A."/>
            <person name="Chen C."/>
            <person name="Yanf M."/>
            <person name="Daum C."/>
            <person name="Ng V."/>
            <person name="Clum A."/>
            <person name="Ohm R."/>
            <person name="Martin F."/>
            <person name="Silar P."/>
            <person name="Natvig D."/>
            <person name="Lalanne C."/>
            <person name="Gautier V."/>
            <person name="Ament-Velasquez S.L."/>
            <person name="Kruys A."/>
            <person name="Hutchinson M.I."/>
            <person name="Powell A.J."/>
            <person name="Barry K."/>
            <person name="Miller A.N."/>
            <person name="Grigoriev I.V."/>
            <person name="Debuchy R."/>
            <person name="Gladieux P."/>
            <person name="Thoren M.H."/>
            <person name="Johannesson H."/>
        </authorList>
    </citation>
    <scope>NUCLEOTIDE SEQUENCE</scope>
    <source>
        <strain evidence="4">PSN293</strain>
    </source>
</reference>
<feature type="region of interest" description="Disordered" evidence="1">
    <location>
        <begin position="465"/>
        <end position="504"/>
    </location>
</feature>
<keyword evidence="2" id="KW-0812">Transmembrane</keyword>
<dbReference type="EMBL" id="MU858108">
    <property type="protein sequence ID" value="KAK4213500.1"/>
    <property type="molecule type" value="Genomic_DNA"/>
</dbReference>